<evidence type="ECO:0000313" key="3">
    <source>
        <dbReference type="Proteomes" id="UP001501371"/>
    </source>
</evidence>
<proteinExistence type="predicted"/>
<comment type="caution">
    <text evidence="2">The sequence shown here is derived from an EMBL/GenBank/DDBJ whole genome shotgun (WGS) entry which is preliminary data.</text>
</comment>
<organism evidence="2 3">
    <name type="scientific">Streptomyces hebeiensis</name>
    <dbReference type="NCBI Taxonomy" id="229486"/>
    <lineage>
        <taxon>Bacteria</taxon>
        <taxon>Bacillati</taxon>
        <taxon>Actinomycetota</taxon>
        <taxon>Actinomycetes</taxon>
        <taxon>Kitasatosporales</taxon>
        <taxon>Streptomycetaceae</taxon>
        <taxon>Streptomyces</taxon>
    </lineage>
</organism>
<dbReference type="Proteomes" id="UP001501371">
    <property type="component" value="Unassembled WGS sequence"/>
</dbReference>
<dbReference type="EMBL" id="BAAAKV010000068">
    <property type="protein sequence ID" value="GAA1192668.1"/>
    <property type="molecule type" value="Genomic_DNA"/>
</dbReference>
<keyword evidence="2" id="KW-0238">DNA-binding</keyword>
<evidence type="ECO:0000256" key="1">
    <source>
        <dbReference type="SAM" id="MobiDB-lite"/>
    </source>
</evidence>
<evidence type="ECO:0000313" key="2">
    <source>
        <dbReference type="EMBL" id="GAA1192668.1"/>
    </source>
</evidence>
<feature type="region of interest" description="Disordered" evidence="1">
    <location>
        <begin position="87"/>
        <end position="107"/>
    </location>
</feature>
<reference evidence="2 3" key="1">
    <citation type="journal article" date="2019" name="Int. J. Syst. Evol. Microbiol.">
        <title>The Global Catalogue of Microorganisms (GCM) 10K type strain sequencing project: providing services to taxonomists for standard genome sequencing and annotation.</title>
        <authorList>
            <consortium name="The Broad Institute Genomics Platform"/>
            <consortium name="The Broad Institute Genome Sequencing Center for Infectious Disease"/>
            <person name="Wu L."/>
            <person name="Ma J."/>
        </authorList>
    </citation>
    <scope>NUCLEOTIDE SEQUENCE [LARGE SCALE GENOMIC DNA]</scope>
    <source>
        <strain evidence="2 3">JCM 12696</strain>
    </source>
</reference>
<name>A0ABN1V346_9ACTN</name>
<keyword evidence="3" id="KW-1185">Reference proteome</keyword>
<gene>
    <name evidence="2" type="ORF">GCM10009654_57430</name>
</gene>
<protein>
    <submittedName>
        <fullName evidence="2">DNA-binding protein</fullName>
    </submittedName>
</protein>
<sequence length="451" mass="48922">MDEGRRTVLFRLTTGKGIRAYRAFSAEYTRVAQQLRDEGYDVAPPPGARHYERLLVVGGVRTAPHAPTARVLERMFQRPVGALLRSAAEEPTDERDGSDWAPSPPVLNESDLLMTARDAASHSGEAAALRLDELTLDQLHDDLLALSRKYGCTAPSEVFQEASSLLQQVRVNLERTRSPEQHTRLYYAAAQASALLAAVSFDLGALTPAVSFARSAAQYGKTIDNGPVQAYAYGMLAFMAFWDGRPSESVRLAKTGQQFGGLGDTARRRLYAIEARAHGHLRADDQAQRAIRSALEQTGGQRDELHDDIGGEFGFDAARTAMSNATTCLLLRDPTGAEEFASTALTLLSSRPQTEVPIVVSGPAAIDLARARLMRDEVEGAQEALTPVFQVPPGWRGSGIMERLVAARIELTRPQFRGSPTALSLAEQIEDFSALSPARRLGAQSPLAIEA</sequence>
<dbReference type="GO" id="GO:0003677">
    <property type="term" value="F:DNA binding"/>
    <property type="evidence" value="ECO:0007669"/>
    <property type="project" value="UniProtKB-KW"/>
</dbReference>
<accession>A0ABN1V346</accession>